<dbReference type="InterPro" id="IPR029787">
    <property type="entry name" value="Nucleotide_cyclase"/>
</dbReference>
<dbReference type="Gene3D" id="3.30.70.270">
    <property type="match status" value="1"/>
</dbReference>
<dbReference type="GO" id="GO:0052621">
    <property type="term" value="F:diguanylate cyclase activity"/>
    <property type="evidence" value="ECO:0007669"/>
    <property type="project" value="TreeGrafter"/>
</dbReference>
<dbReference type="SUPFAM" id="SSF55073">
    <property type="entry name" value="Nucleotide cyclase"/>
    <property type="match status" value="1"/>
</dbReference>
<evidence type="ECO:0000313" key="3">
    <source>
        <dbReference type="Proteomes" id="UP000178427"/>
    </source>
</evidence>
<feature type="domain" description="GGDEF" evidence="1">
    <location>
        <begin position="78"/>
        <end position="215"/>
    </location>
</feature>
<proteinExistence type="predicted"/>
<protein>
    <recommendedName>
        <fullName evidence="1">GGDEF domain-containing protein</fullName>
    </recommendedName>
</protein>
<dbReference type="PROSITE" id="PS50887">
    <property type="entry name" value="GGDEF"/>
    <property type="match status" value="1"/>
</dbReference>
<dbReference type="STRING" id="1798513.A3A40_00635"/>
<dbReference type="EMBL" id="MFMA01000045">
    <property type="protein sequence ID" value="OGG73700.1"/>
    <property type="molecule type" value="Genomic_DNA"/>
</dbReference>
<organism evidence="2 3">
    <name type="scientific">Candidatus Kaiserbacteria bacterium RIFCSPLOWO2_01_FULL_54_20</name>
    <dbReference type="NCBI Taxonomy" id="1798513"/>
    <lineage>
        <taxon>Bacteria</taxon>
        <taxon>Candidatus Kaiseribacteriota</taxon>
    </lineage>
</organism>
<dbReference type="InterPro" id="IPR050469">
    <property type="entry name" value="Diguanylate_Cyclase"/>
</dbReference>
<dbReference type="CDD" id="cd01949">
    <property type="entry name" value="GGDEF"/>
    <property type="match status" value="1"/>
</dbReference>
<dbReference type="AlphaFoldDB" id="A0A1F6EJ77"/>
<evidence type="ECO:0000313" key="2">
    <source>
        <dbReference type="EMBL" id="OGG73700.1"/>
    </source>
</evidence>
<dbReference type="PANTHER" id="PTHR45138">
    <property type="entry name" value="REGULATORY COMPONENTS OF SENSORY TRANSDUCTION SYSTEM"/>
    <property type="match status" value="1"/>
</dbReference>
<gene>
    <name evidence="2" type="ORF">A3A40_00635</name>
</gene>
<sequence>MSEKIEDVGKDERGRQKEAKLLKLVHTTRKLSERARALEEEAHVDSLTGLLNRRGFDTRMSGLAAPLQQERRAGEKSERVALIACDIDNFKEINDKYGHAAGDAVLRAIASILRSEVRDTDYVARVGGEEFILVLPGATEKKATEIASRLRSKVEGSPATYGNIDRLQVSIPFTASFGVAYADTREELSATVEHADTALYRAKANGKNTVSRYAEFTAREQDS</sequence>
<dbReference type="InterPro" id="IPR043128">
    <property type="entry name" value="Rev_trsase/Diguanyl_cyclase"/>
</dbReference>
<comment type="caution">
    <text evidence="2">The sequence shown here is derived from an EMBL/GenBank/DDBJ whole genome shotgun (WGS) entry which is preliminary data.</text>
</comment>
<evidence type="ECO:0000259" key="1">
    <source>
        <dbReference type="PROSITE" id="PS50887"/>
    </source>
</evidence>
<dbReference type="NCBIfam" id="TIGR00254">
    <property type="entry name" value="GGDEF"/>
    <property type="match status" value="1"/>
</dbReference>
<dbReference type="SMART" id="SM00267">
    <property type="entry name" value="GGDEF"/>
    <property type="match status" value="1"/>
</dbReference>
<dbReference type="Pfam" id="PF00990">
    <property type="entry name" value="GGDEF"/>
    <property type="match status" value="1"/>
</dbReference>
<reference evidence="2 3" key="1">
    <citation type="journal article" date="2016" name="Nat. Commun.">
        <title>Thousands of microbial genomes shed light on interconnected biogeochemical processes in an aquifer system.</title>
        <authorList>
            <person name="Anantharaman K."/>
            <person name="Brown C.T."/>
            <person name="Hug L.A."/>
            <person name="Sharon I."/>
            <person name="Castelle C.J."/>
            <person name="Probst A.J."/>
            <person name="Thomas B.C."/>
            <person name="Singh A."/>
            <person name="Wilkins M.J."/>
            <person name="Karaoz U."/>
            <person name="Brodie E.L."/>
            <person name="Williams K.H."/>
            <person name="Hubbard S.S."/>
            <person name="Banfield J.F."/>
        </authorList>
    </citation>
    <scope>NUCLEOTIDE SEQUENCE [LARGE SCALE GENOMIC DNA]</scope>
</reference>
<name>A0A1F6EJ77_9BACT</name>
<dbReference type="Proteomes" id="UP000178427">
    <property type="component" value="Unassembled WGS sequence"/>
</dbReference>
<dbReference type="InterPro" id="IPR000160">
    <property type="entry name" value="GGDEF_dom"/>
</dbReference>
<dbReference type="PANTHER" id="PTHR45138:SF9">
    <property type="entry name" value="DIGUANYLATE CYCLASE DGCM-RELATED"/>
    <property type="match status" value="1"/>
</dbReference>
<accession>A0A1F6EJ77</accession>
<dbReference type="FunFam" id="3.30.70.270:FF:000001">
    <property type="entry name" value="Diguanylate cyclase domain protein"/>
    <property type="match status" value="1"/>
</dbReference>